<name>A0ABX8ISP9_9GAMM</name>
<accession>A0ABX8ISP9</accession>
<protein>
    <submittedName>
        <fullName evidence="2">Inovirus Gp2 family protein</fullName>
    </submittedName>
</protein>
<reference evidence="2 3" key="1">
    <citation type="submission" date="2021-06" db="EMBL/GenBank/DDBJ databases">
        <title>Microbial metabolic specificity influences pelagic lipid remineralization.</title>
        <authorList>
            <person name="Behrendt L."/>
            <person name="Hunter J.E."/>
            <person name="Alcolombri U."/>
            <person name="Smriga S."/>
            <person name="Mincer T."/>
            <person name="Lowenstein D.P."/>
            <person name="Peaudecerf F.J."/>
            <person name="Fernandez V.I."/>
            <person name="Fredricks H."/>
            <person name="Almblad H."/>
            <person name="Harrison J.J."/>
            <person name="Stocker R."/>
            <person name="Van Mooy B.A.S."/>
        </authorList>
    </citation>
    <scope>NUCLEOTIDE SEQUENCE [LARGE SCALE GENOMIC DNA]</scope>
    <source>
        <strain evidence="2 3">HP15-B</strain>
    </source>
</reference>
<organism evidence="2 3">
    <name type="scientific">Marinobacter adhaerens</name>
    <dbReference type="NCBI Taxonomy" id="1033846"/>
    <lineage>
        <taxon>Bacteria</taxon>
        <taxon>Pseudomonadati</taxon>
        <taxon>Pseudomonadota</taxon>
        <taxon>Gammaproteobacteria</taxon>
        <taxon>Pseudomonadales</taxon>
        <taxon>Marinobacteraceae</taxon>
        <taxon>Marinobacter</taxon>
    </lineage>
</organism>
<evidence type="ECO:0000313" key="2">
    <source>
        <dbReference type="EMBL" id="QWV14807.1"/>
    </source>
</evidence>
<gene>
    <name evidence="2" type="ORF">KQ249_09535</name>
</gene>
<dbReference type="EMBL" id="CP076686">
    <property type="protein sequence ID" value="QWV14807.1"/>
    <property type="molecule type" value="Genomic_DNA"/>
</dbReference>
<proteinExistence type="predicted"/>
<dbReference type="Proteomes" id="UP000683442">
    <property type="component" value="Chromosome"/>
</dbReference>
<dbReference type="Pfam" id="PF11726">
    <property type="entry name" value="YagK_YfjJ_C"/>
    <property type="match status" value="1"/>
</dbReference>
<evidence type="ECO:0000313" key="3">
    <source>
        <dbReference type="Proteomes" id="UP000683442"/>
    </source>
</evidence>
<dbReference type="RefSeq" id="WP_014576549.1">
    <property type="nucleotide sequence ID" value="NZ_CP076686.1"/>
</dbReference>
<dbReference type="InterPro" id="IPR057271">
    <property type="entry name" value="YagK_YfjJ_C"/>
</dbReference>
<dbReference type="GeneID" id="78559683"/>
<sequence>MTYVYESLDTIKDLDAIATLSKKIAKVESLSRSSKREIIRLLGISEEGLSIDAPLYGMNPYVEAFFSAKNTVISPHAIDQDVGKLISGDLGDNKLLKDFCQSLQKYTSTPEFKRTIRINRKSELKRENSCSRYIDAHLENYARLIVVRIDLRLRIDPDKVNFLSDLFIDMARFWRRLRRDLRESEKIPKPEGFIGKLEHGHYRGYHFHVMLFFDGSKHQKDVILARMIGEHWKNEVTEGRGDYHNCNATDPAKYKYYGIGRVEHWDIEKIENLKFAACYLAKTDYSLNSLNISANRTFFRGTIPKKKERRGRKRKCNPVF</sequence>
<evidence type="ECO:0000259" key="1">
    <source>
        <dbReference type="Pfam" id="PF11726"/>
    </source>
</evidence>
<keyword evidence="3" id="KW-1185">Reference proteome</keyword>
<feature type="domain" description="YagK/YfjJ C-terminal" evidence="1">
    <location>
        <begin position="138"/>
        <end position="243"/>
    </location>
</feature>